<comment type="similarity">
    <text evidence="2 12">Belongs to the amiloride-sensitive sodium channel (TC 1.A.6) family.</text>
</comment>
<name>A0A8X6MW21_NEPPI</name>
<proteinExistence type="inferred from homology"/>
<evidence type="ECO:0000256" key="13">
    <source>
        <dbReference type="SAM" id="Phobius"/>
    </source>
</evidence>
<dbReference type="Gene3D" id="1.10.287.770">
    <property type="entry name" value="YojJ-like"/>
    <property type="match status" value="1"/>
</dbReference>
<keyword evidence="9 13" id="KW-0472">Membrane</keyword>
<feature type="transmembrane region" description="Helical" evidence="13">
    <location>
        <begin position="308"/>
        <end position="330"/>
    </location>
</feature>
<dbReference type="Pfam" id="PF00858">
    <property type="entry name" value="ASC"/>
    <property type="match status" value="1"/>
</dbReference>
<evidence type="ECO:0000256" key="9">
    <source>
        <dbReference type="ARBA" id="ARBA00023136"/>
    </source>
</evidence>
<keyword evidence="8 12" id="KW-0406">Ion transport</keyword>
<sequence>MHDKLREKLESYTNCTIEYAGSVRKCNMDHVMGSFFTKDDLPQYCYALYSLWGKPNKKRERIPKGSIMRFHFYLNYSRRDKPANDTGIWKPLFNAATNPVLQIAIHTPYFLPSPYLEGSMFEGGRSYEVRVTMEETHLLQEPYQTNCTDYMKMWRENEGKGPVNQVGVVQQCRANMYNEKWGCVPLNIDYPHNYTVCKNNFKNVTVPVEDCMMMADRYSQPCDSINYEITKEEVGITITKQVRSGLLPISEEMRTKKRGYDCTGMNTFIPECSTIDIAILFDRFEINNLTYNPKFENLELFSSIGGYMGMWLGISLVTVYDFMGTVLGHMQTWIEKRRRKKIKPRKQGHFHQRKTFNFEHFYRN</sequence>
<evidence type="ECO:0000256" key="12">
    <source>
        <dbReference type="RuleBase" id="RU000679"/>
    </source>
</evidence>
<dbReference type="OrthoDB" id="6434067at2759"/>
<keyword evidence="15" id="KW-1185">Reference proteome</keyword>
<evidence type="ECO:0000256" key="7">
    <source>
        <dbReference type="ARBA" id="ARBA00023053"/>
    </source>
</evidence>
<evidence type="ECO:0000256" key="4">
    <source>
        <dbReference type="ARBA" id="ARBA00022461"/>
    </source>
</evidence>
<reference evidence="14" key="1">
    <citation type="submission" date="2020-08" db="EMBL/GenBank/DDBJ databases">
        <title>Multicomponent nature underlies the extraordinary mechanical properties of spider dragline silk.</title>
        <authorList>
            <person name="Kono N."/>
            <person name="Nakamura H."/>
            <person name="Mori M."/>
            <person name="Yoshida Y."/>
            <person name="Ohtoshi R."/>
            <person name="Malay A.D."/>
            <person name="Moran D.A.P."/>
            <person name="Tomita M."/>
            <person name="Numata K."/>
            <person name="Arakawa K."/>
        </authorList>
    </citation>
    <scope>NUCLEOTIDE SEQUENCE</scope>
</reference>
<keyword evidence="11 12" id="KW-0407">Ion channel</keyword>
<keyword evidence="5 12" id="KW-0812">Transmembrane</keyword>
<evidence type="ECO:0000256" key="1">
    <source>
        <dbReference type="ARBA" id="ARBA00004141"/>
    </source>
</evidence>
<evidence type="ECO:0000256" key="11">
    <source>
        <dbReference type="ARBA" id="ARBA00023303"/>
    </source>
</evidence>
<gene>
    <name evidence="14" type="primary">AVEN_163537_1</name>
    <name evidence="14" type="ORF">NPIL_62591</name>
</gene>
<evidence type="ECO:0000256" key="5">
    <source>
        <dbReference type="ARBA" id="ARBA00022692"/>
    </source>
</evidence>
<dbReference type="AlphaFoldDB" id="A0A8X6MW21"/>
<comment type="caution">
    <text evidence="14">The sequence shown here is derived from an EMBL/GenBank/DDBJ whole genome shotgun (WGS) entry which is preliminary data.</text>
</comment>
<evidence type="ECO:0000256" key="10">
    <source>
        <dbReference type="ARBA" id="ARBA00023201"/>
    </source>
</evidence>
<dbReference type="InterPro" id="IPR001873">
    <property type="entry name" value="ENaC"/>
</dbReference>
<dbReference type="GO" id="GO:0005886">
    <property type="term" value="C:plasma membrane"/>
    <property type="evidence" value="ECO:0007669"/>
    <property type="project" value="TreeGrafter"/>
</dbReference>
<keyword evidence="6 13" id="KW-1133">Transmembrane helix</keyword>
<evidence type="ECO:0000313" key="15">
    <source>
        <dbReference type="Proteomes" id="UP000887013"/>
    </source>
</evidence>
<dbReference type="PANTHER" id="PTHR11690">
    <property type="entry name" value="AMILORIDE-SENSITIVE SODIUM CHANNEL-RELATED"/>
    <property type="match status" value="1"/>
</dbReference>
<evidence type="ECO:0000313" key="14">
    <source>
        <dbReference type="EMBL" id="GFS80952.1"/>
    </source>
</evidence>
<evidence type="ECO:0000256" key="3">
    <source>
        <dbReference type="ARBA" id="ARBA00022448"/>
    </source>
</evidence>
<evidence type="ECO:0000256" key="6">
    <source>
        <dbReference type="ARBA" id="ARBA00022989"/>
    </source>
</evidence>
<dbReference type="PANTHER" id="PTHR11690:SF227">
    <property type="entry name" value="AMILORIDE-SENSITIVE SODIUM CHANNEL"/>
    <property type="match status" value="1"/>
</dbReference>
<dbReference type="Proteomes" id="UP000887013">
    <property type="component" value="Unassembled WGS sequence"/>
</dbReference>
<organism evidence="14 15">
    <name type="scientific">Nephila pilipes</name>
    <name type="common">Giant wood spider</name>
    <name type="synonym">Nephila maculata</name>
    <dbReference type="NCBI Taxonomy" id="299642"/>
    <lineage>
        <taxon>Eukaryota</taxon>
        <taxon>Metazoa</taxon>
        <taxon>Ecdysozoa</taxon>
        <taxon>Arthropoda</taxon>
        <taxon>Chelicerata</taxon>
        <taxon>Arachnida</taxon>
        <taxon>Araneae</taxon>
        <taxon>Araneomorphae</taxon>
        <taxon>Entelegynae</taxon>
        <taxon>Araneoidea</taxon>
        <taxon>Nephilidae</taxon>
        <taxon>Nephila</taxon>
    </lineage>
</organism>
<keyword evidence="3 12" id="KW-0813">Transport</keyword>
<dbReference type="GO" id="GO:0015280">
    <property type="term" value="F:ligand-gated sodium channel activity"/>
    <property type="evidence" value="ECO:0007669"/>
    <property type="project" value="TreeGrafter"/>
</dbReference>
<keyword evidence="4 12" id="KW-0894">Sodium channel</keyword>
<keyword evidence="10 12" id="KW-0739">Sodium transport</keyword>
<evidence type="ECO:0000256" key="8">
    <source>
        <dbReference type="ARBA" id="ARBA00023065"/>
    </source>
</evidence>
<accession>A0A8X6MW21</accession>
<keyword evidence="7" id="KW-0915">Sodium</keyword>
<dbReference type="EMBL" id="BMAW01097681">
    <property type="protein sequence ID" value="GFS80952.1"/>
    <property type="molecule type" value="Genomic_DNA"/>
</dbReference>
<evidence type="ECO:0000256" key="2">
    <source>
        <dbReference type="ARBA" id="ARBA00007193"/>
    </source>
</evidence>
<protein>
    <submittedName>
        <fullName evidence="14">Uncharacterized protein</fullName>
    </submittedName>
</protein>
<comment type="subcellular location">
    <subcellularLocation>
        <location evidence="1">Membrane</location>
        <topology evidence="1">Multi-pass membrane protein</topology>
    </subcellularLocation>
</comment>